<dbReference type="EMBL" id="JANBUJ010002143">
    <property type="protein sequence ID" value="KAJ2765030.1"/>
    <property type="molecule type" value="Genomic_DNA"/>
</dbReference>
<reference evidence="1" key="1">
    <citation type="submission" date="2022-07" db="EMBL/GenBank/DDBJ databases">
        <title>Phylogenomic reconstructions and comparative analyses of Kickxellomycotina fungi.</title>
        <authorList>
            <person name="Reynolds N.K."/>
            <person name="Stajich J.E."/>
            <person name="Barry K."/>
            <person name="Grigoriev I.V."/>
            <person name="Crous P."/>
            <person name="Smith M.E."/>
        </authorList>
    </citation>
    <scope>NUCLEOTIDE SEQUENCE</scope>
    <source>
        <strain evidence="1">CBS 109366</strain>
    </source>
</reference>
<gene>
    <name evidence="1" type="ORF">IWQ57_004937</name>
</gene>
<keyword evidence="2" id="KW-1185">Reference proteome</keyword>
<protein>
    <submittedName>
        <fullName evidence="1">Uncharacterized protein</fullName>
    </submittedName>
</protein>
<sequence length="243" mass="25970">MTRPVHAEGAADKKSIYDREARQTSERRAEGAQLGTTRIAEVLRTAREAAACVLTEAQREGQQVVNKWICAEKYVERVVRDTVPRGEKLVPGLLYVGVAALAGPIFTRKRNFAVRWMSPVVFGAAASAWFLPGTSSVILRNVWGRYGDPATIDQACDTVAGAWKAQQRAQAQLAGKIQELRMSLQEGRGFTTAPAAVEAGDSTQPLQKAASAVAAAPVAEDAPAKENAPAKLLPVGFTDSAGR</sequence>
<organism evidence="1 2">
    <name type="scientific">Coemansia nantahalensis</name>
    <dbReference type="NCBI Taxonomy" id="2789366"/>
    <lineage>
        <taxon>Eukaryota</taxon>
        <taxon>Fungi</taxon>
        <taxon>Fungi incertae sedis</taxon>
        <taxon>Zoopagomycota</taxon>
        <taxon>Kickxellomycotina</taxon>
        <taxon>Kickxellomycetes</taxon>
        <taxon>Kickxellales</taxon>
        <taxon>Kickxellaceae</taxon>
        <taxon>Coemansia</taxon>
    </lineage>
</organism>
<dbReference type="Proteomes" id="UP001140234">
    <property type="component" value="Unassembled WGS sequence"/>
</dbReference>
<proteinExistence type="predicted"/>
<accession>A0ACC1JPZ9</accession>
<name>A0ACC1JPZ9_9FUNG</name>
<evidence type="ECO:0000313" key="1">
    <source>
        <dbReference type="EMBL" id="KAJ2765030.1"/>
    </source>
</evidence>
<comment type="caution">
    <text evidence="1">The sequence shown here is derived from an EMBL/GenBank/DDBJ whole genome shotgun (WGS) entry which is preliminary data.</text>
</comment>
<evidence type="ECO:0000313" key="2">
    <source>
        <dbReference type="Proteomes" id="UP001140234"/>
    </source>
</evidence>